<evidence type="ECO:0000256" key="6">
    <source>
        <dbReference type="ARBA" id="ARBA00022989"/>
    </source>
</evidence>
<dbReference type="PANTHER" id="PTHR34979:SF1">
    <property type="entry name" value="INNER MEMBRANE PROTEIN YGAZ"/>
    <property type="match status" value="1"/>
</dbReference>
<feature type="transmembrane region" description="Helical" evidence="8">
    <location>
        <begin position="28"/>
        <end position="54"/>
    </location>
</feature>
<name>A7GNK4_BACCN</name>
<dbReference type="eggNOG" id="COG1296">
    <property type="taxonomic scope" value="Bacteria"/>
</dbReference>
<dbReference type="GO" id="GO:1903785">
    <property type="term" value="P:L-valine transmembrane transport"/>
    <property type="evidence" value="ECO:0007669"/>
    <property type="project" value="TreeGrafter"/>
</dbReference>
<reference evidence="9 10" key="1">
    <citation type="journal article" date="2008" name="Chem. Biol. Interact.">
        <title>Extending the Bacillus cereus group genomics to putative food-borne pathogens of different toxicity.</title>
        <authorList>
            <person name="Lapidus A."/>
            <person name="Goltsman E."/>
            <person name="Auger S."/>
            <person name="Galleron N."/>
            <person name="Segurens B."/>
            <person name="Dossat C."/>
            <person name="Land M.L."/>
            <person name="Broussolle V."/>
            <person name="Brillard J."/>
            <person name="Guinebretiere M.H."/>
            <person name="Sanchis V."/>
            <person name="Nguen-The C."/>
            <person name="Lereclus D."/>
            <person name="Richardson P."/>
            <person name="Wincker P."/>
            <person name="Weissenbach J."/>
            <person name="Ehrlich S.D."/>
            <person name="Sorokin A."/>
        </authorList>
    </citation>
    <scope>NUCLEOTIDE SEQUENCE [LARGE SCALE GENOMIC DNA]</scope>
    <source>
        <strain evidence="10">DSM 22905 / CIP 110041 / 391-98 / NVH 391-98</strain>
    </source>
</reference>
<keyword evidence="4" id="KW-1003">Cell membrane</keyword>
<gene>
    <name evidence="9" type="ordered locus">Bcer98_1391</name>
</gene>
<dbReference type="PANTHER" id="PTHR34979">
    <property type="entry name" value="INNER MEMBRANE PROTEIN YGAZ"/>
    <property type="match status" value="1"/>
</dbReference>
<proteinExistence type="inferred from homology"/>
<comment type="subcellular location">
    <subcellularLocation>
        <location evidence="1">Cell membrane</location>
        <topology evidence="1">Multi-pass membrane protein</topology>
    </subcellularLocation>
</comment>
<keyword evidence="7 8" id="KW-0472">Membrane</keyword>
<dbReference type="AlphaFoldDB" id="A7GNK4"/>
<dbReference type="HOGENOM" id="CLU_065777_3_0_9"/>
<evidence type="ECO:0000256" key="7">
    <source>
        <dbReference type="ARBA" id="ARBA00023136"/>
    </source>
</evidence>
<feature type="transmembrane region" description="Helical" evidence="8">
    <location>
        <begin position="174"/>
        <end position="191"/>
    </location>
</feature>
<feature type="transmembrane region" description="Helical" evidence="8">
    <location>
        <begin position="66"/>
        <end position="88"/>
    </location>
</feature>
<evidence type="ECO:0000256" key="1">
    <source>
        <dbReference type="ARBA" id="ARBA00004651"/>
    </source>
</evidence>
<evidence type="ECO:0000256" key="4">
    <source>
        <dbReference type="ARBA" id="ARBA00022475"/>
    </source>
</evidence>
<dbReference type="Pfam" id="PF03591">
    <property type="entry name" value="AzlC"/>
    <property type="match status" value="1"/>
</dbReference>
<dbReference type="EMBL" id="CP000764">
    <property type="protein sequence ID" value="ABS21712.1"/>
    <property type="molecule type" value="Genomic_DNA"/>
</dbReference>
<dbReference type="KEGG" id="bcy:Bcer98_1391"/>
<evidence type="ECO:0000256" key="5">
    <source>
        <dbReference type="ARBA" id="ARBA00022692"/>
    </source>
</evidence>
<evidence type="ECO:0000256" key="3">
    <source>
        <dbReference type="ARBA" id="ARBA00022448"/>
    </source>
</evidence>
<feature type="transmembrane region" description="Helical" evidence="8">
    <location>
        <begin position="198"/>
        <end position="214"/>
    </location>
</feature>
<evidence type="ECO:0000313" key="10">
    <source>
        <dbReference type="Proteomes" id="UP000002300"/>
    </source>
</evidence>
<comment type="similarity">
    <text evidence="2">Belongs to the AzlC family.</text>
</comment>
<dbReference type="InterPro" id="IPR011606">
    <property type="entry name" value="Brnchd-chn_aa_trnsp_permease"/>
</dbReference>
<keyword evidence="5 8" id="KW-0812">Transmembrane</keyword>
<dbReference type="STRING" id="315749.Bcer98_1391"/>
<evidence type="ECO:0000256" key="2">
    <source>
        <dbReference type="ARBA" id="ARBA00010735"/>
    </source>
</evidence>
<protein>
    <submittedName>
        <fullName evidence="9">AzlC family protein</fullName>
    </submittedName>
</protein>
<feature type="transmembrane region" description="Helical" evidence="8">
    <location>
        <begin position="142"/>
        <end position="162"/>
    </location>
</feature>
<keyword evidence="10" id="KW-1185">Reference proteome</keyword>
<keyword evidence="6 8" id="KW-1133">Transmembrane helix</keyword>
<organism evidence="9 10">
    <name type="scientific">Bacillus cytotoxicus (strain DSM 22905 / CIP 110041 / 391-98 / NVH 391-98)</name>
    <dbReference type="NCBI Taxonomy" id="315749"/>
    <lineage>
        <taxon>Bacteria</taxon>
        <taxon>Bacillati</taxon>
        <taxon>Bacillota</taxon>
        <taxon>Bacilli</taxon>
        <taxon>Bacillales</taxon>
        <taxon>Bacillaceae</taxon>
        <taxon>Bacillus</taxon>
        <taxon>Bacillus cereus group</taxon>
    </lineage>
</organism>
<keyword evidence="3" id="KW-0813">Transport</keyword>
<dbReference type="GO" id="GO:0005886">
    <property type="term" value="C:plasma membrane"/>
    <property type="evidence" value="ECO:0007669"/>
    <property type="project" value="UniProtKB-SubCell"/>
</dbReference>
<sequence length="244" mass="26475">MMSRAKVQFAMQDDETFRQGVKDCLPTVLGYLSIGIAAGVIAKTAGFSIIEIAFMSTLIYAGSAQFILAGMYAAGASASAIIFTVFFVNLRHLLMSAALAPYFLQVPFLRNIVIGSQITDETFGVAVQHGAKKGYIGESWMFGLNVTAYMNWIIATIIGGLFGEWIPDPHTYGMDYALPAMFIGLFVLQFISSKPKRMIHLSVAVAAIMIAYSAHFFMPASIAVIIATLTAATIGVMIEKWKLD</sequence>
<evidence type="ECO:0000256" key="8">
    <source>
        <dbReference type="SAM" id="Phobius"/>
    </source>
</evidence>
<dbReference type="Proteomes" id="UP000002300">
    <property type="component" value="Chromosome"/>
</dbReference>
<feature type="transmembrane region" description="Helical" evidence="8">
    <location>
        <begin position="220"/>
        <end position="238"/>
    </location>
</feature>
<accession>A7GNK4</accession>
<evidence type="ECO:0000313" key="9">
    <source>
        <dbReference type="EMBL" id="ABS21712.1"/>
    </source>
</evidence>